<name>A0A7Z0DJ95_9ACTN</name>
<evidence type="ECO:0000313" key="2">
    <source>
        <dbReference type="Proteomes" id="UP000564496"/>
    </source>
</evidence>
<dbReference type="EMBL" id="JACBZR010000001">
    <property type="protein sequence ID" value="NYI76630.1"/>
    <property type="molecule type" value="Genomic_DNA"/>
</dbReference>
<dbReference type="Proteomes" id="UP000564496">
    <property type="component" value="Unassembled WGS sequence"/>
</dbReference>
<comment type="caution">
    <text evidence="1">The sequence shown here is derived from an EMBL/GenBank/DDBJ whole genome shotgun (WGS) entry which is preliminary data.</text>
</comment>
<evidence type="ECO:0000313" key="1">
    <source>
        <dbReference type="EMBL" id="NYI76630.1"/>
    </source>
</evidence>
<sequence length="81" mass="8639">MSATIWNSEAGGTFAELPPVVPLAVVAKGLGRSLPTIHRWATNGTIPAVHIPGENNQRGVLLEDLIDFCTPKRVQPINRGA</sequence>
<reference evidence="1 2" key="1">
    <citation type="submission" date="2020-07" db="EMBL/GenBank/DDBJ databases">
        <title>Sequencing the genomes of 1000 actinobacteria strains.</title>
        <authorList>
            <person name="Klenk H.-P."/>
        </authorList>
    </citation>
    <scope>NUCLEOTIDE SEQUENCE [LARGE SCALE GENOMIC DNA]</scope>
    <source>
        <strain evidence="1 2">DSM 26487</strain>
    </source>
</reference>
<dbReference type="AlphaFoldDB" id="A0A7Z0DJ95"/>
<dbReference type="SUPFAM" id="SSF46955">
    <property type="entry name" value="Putative DNA-binding domain"/>
    <property type="match status" value="1"/>
</dbReference>
<accession>A0A7Z0DJ95</accession>
<protein>
    <recommendedName>
        <fullName evidence="3">DNA-binding protein</fullName>
    </recommendedName>
</protein>
<keyword evidence="2" id="KW-1185">Reference proteome</keyword>
<dbReference type="InterPro" id="IPR009061">
    <property type="entry name" value="DNA-bd_dom_put_sf"/>
</dbReference>
<gene>
    <name evidence="1" type="ORF">BJ988_001278</name>
</gene>
<evidence type="ECO:0008006" key="3">
    <source>
        <dbReference type="Google" id="ProtNLM"/>
    </source>
</evidence>
<dbReference type="RefSeq" id="WP_179657254.1">
    <property type="nucleotide sequence ID" value="NZ_JACBZR010000001.1"/>
</dbReference>
<organism evidence="1 2">
    <name type="scientific">Nocardioides panzhihuensis</name>
    <dbReference type="NCBI Taxonomy" id="860243"/>
    <lineage>
        <taxon>Bacteria</taxon>
        <taxon>Bacillati</taxon>
        <taxon>Actinomycetota</taxon>
        <taxon>Actinomycetes</taxon>
        <taxon>Propionibacteriales</taxon>
        <taxon>Nocardioidaceae</taxon>
        <taxon>Nocardioides</taxon>
    </lineage>
</organism>
<proteinExistence type="predicted"/>